<evidence type="ECO:0000313" key="6">
    <source>
        <dbReference type="EMBL" id="KAK5648543.1"/>
    </source>
</evidence>
<dbReference type="InterPro" id="IPR011050">
    <property type="entry name" value="Pectin_lyase_fold/virulence"/>
</dbReference>
<dbReference type="Pfam" id="PF13229">
    <property type="entry name" value="Beta_helix"/>
    <property type="match status" value="1"/>
</dbReference>
<feature type="domain" description="SHC SH2" evidence="5">
    <location>
        <begin position="13"/>
        <end position="243"/>
    </location>
</feature>
<dbReference type="SMART" id="SM00710">
    <property type="entry name" value="PbH1"/>
    <property type="match status" value="3"/>
</dbReference>
<dbReference type="GO" id="GO:0005819">
    <property type="term" value="C:spindle"/>
    <property type="evidence" value="ECO:0007669"/>
    <property type="project" value="UniProtKB-SubCell"/>
</dbReference>
<dbReference type="PANTHER" id="PTHR14695:SF4">
    <property type="entry name" value="PROTEIN NESSUN DORMA"/>
    <property type="match status" value="1"/>
</dbReference>
<dbReference type="InterPro" id="IPR039448">
    <property type="entry name" value="Beta_helix"/>
</dbReference>
<dbReference type="InterPro" id="IPR006626">
    <property type="entry name" value="PbH1"/>
</dbReference>
<reference evidence="6 7" key="1">
    <citation type="journal article" date="2024" name="Insects">
        <title>An Improved Chromosome-Level Genome Assembly of the Firefly Pyrocoelia pectoralis.</title>
        <authorList>
            <person name="Fu X."/>
            <person name="Meyer-Rochow V.B."/>
            <person name="Ballantyne L."/>
            <person name="Zhu X."/>
        </authorList>
    </citation>
    <scope>NUCLEOTIDE SEQUENCE [LARGE SCALE GENOMIC DNA]</scope>
    <source>
        <strain evidence="6">XCY_ONT2</strain>
    </source>
</reference>
<dbReference type="EMBL" id="JAVRBK010000002">
    <property type="protein sequence ID" value="KAK5648543.1"/>
    <property type="molecule type" value="Genomic_DNA"/>
</dbReference>
<proteinExistence type="predicted"/>
<dbReference type="SUPFAM" id="SSF51126">
    <property type="entry name" value="Pectin lyase-like"/>
    <property type="match status" value="1"/>
</dbReference>
<organism evidence="6 7">
    <name type="scientific">Pyrocoelia pectoralis</name>
    <dbReference type="NCBI Taxonomy" id="417401"/>
    <lineage>
        <taxon>Eukaryota</taxon>
        <taxon>Metazoa</taxon>
        <taxon>Ecdysozoa</taxon>
        <taxon>Arthropoda</taxon>
        <taxon>Hexapoda</taxon>
        <taxon>Insecta</taxon>
        <taxon>Pterygota</taxon>
        <taxon>Neoptera</taxon>
        <taxon>Endopterygota</taxon>
        <taxon>Coleoptera</taxon>
        <taxon>Polyphaga</taxon>
        <taxon>Elateriformia</taxon>
        <taxon>Elateroidea</taxon>
        <taxon>Lampyridae</taxon>
        <taxon>Lampyrinae</taxon>
        <taxon>Pyrocoelia</taxon>
    </lineage>
</organism>
<evidence type="ECO:0000259" key="5">
    <source>
        <dbReference type="Pfam" id="PF23762"/>
    </source>
</evidence>
<evidence type="ECO:0000256" key="3">
    <source>
        <dbReference type="ARBA" id="ARBA00023212"/>
    </source>
</evidence>
<evidence type="ECO:0000259" key="4">
    <source>
        <dbReference type="Pfam" id="PF13229"/>
    </source>
</evidence>
<dbReference type="GO" id="GO:0007112">
    <property type="term" value="P:male meiosis cytokinesis"/>
    <property type="evidence" value="ECO:0007669"/>
    <property type="project" value="TreeGrafter"/>
</dbReference>
<evidence type="ECO:0000313" key="7">
    <source>
        <dbReference type="Proteomes" id="UP001329430"/>
    </source>
</evidence>
<dbReference type="PANTHER" id="PTHR14695">
    <property type="entry name" value="SHC SH2-DOMAIN BINDING PROTEIN 1-RELATED"/>
    <property type="match status" value="1"/>
</dbReference>
<keyword evidence="2" id="KW-0963">Cytoplasm</keyword>
<comment type="subcellular location">
    <subcellularLocation>
        <location evidence="1">Cytoplasm</location>
        <location evidence="1">Cytoskeleton</location>
        <location evidence="1">Spindle</location>
    </subcellularLocation>
</comment>
<dbReference type="Pfam" id="PF23762">
    <property type="entry name" value="SHCBP_N"/>
    <property type="match status" value="1"/>
</dbReference>
<dbReference type="InterPro" id="IPR057508">
    <property type="entry name" value="SHCBP-like_N"/>
</dbReference>
<keyword evidence="3" id="KW-0206">Cytoskeleton</keyword>
<keyword evidence="7" id="KW-1185">Reference proteome</keyword>
<dbReference type="GO" id="GO:0007283">
    <property type="term" value="P:spermatogenesis"/>
    <property type="evidence" value="ECO:0007669"/>
    <property type="project" value="TreeGrafter"/>
</dbReference>
<dbReference type="Proteomes" id="UP001329430">
    <property type="component" value="Chromosome 2"/>
</dbReference>
<comment type="caution">
    <text evidence="6">The sequence shown here is derived from an EMBL/GenBank/DDBJ whole genome shotgun (WGS) entry which is preliminary data.</text>
</comment>
<evidence type="ECO:0000256" key="2">
    <source>
        <dbReference type="ARBA" id="ARBA00022490"/>
    </source>
</evidence>
<dbReference type="AlphaFoldDB" id="A0AAN7VQF9"/>
<dbReference type="InterPro" id="IPR045140">
    <property type="entry name" value="SHCBP1-like"/>
</dbReference>
<accession>A0AAN7VQF9</accession>
<feature type="domain" description="Right handed beta helix" evidence="4">
    <location>
        <begin position="374"/>
        <end position="476"/>
    </location>
</feature>
<gene>
    <name evidence="6" type="ORF">RI129_003435</name>
</gene>
<sequence>MDHVISFNKFYHERLQEYTDLLGGYETLTASQILQEWCMYLELSVDPCGWQAIWKIPRLTCGKLKIEFPTFALVYVESILYEDLSANILTVMLQDDIDIPKEHCVPLIQLWPTEKQDKSVCLNLMSTANTIDMLRFFYINLFLPWDMEEDCANWFDKHLSSRLRLFYDLRNGTIPSTTADQIKGLLTEARHLETRQNRLLLEIDDDIPDVPESNPIVENLLDARVRMMQIRNEVEMLENPLLRTALLTNKTNLSPKDLSTTTVQYWAIFEEGIVDDVLAFFGQIKNDIGNNDLICQSNLSLTLESARTNDVIFLNSGKHVFSSLCALSEGGVIKGTSSDGNTTLSFINEDVMLDCSGEIVLENINVDVGSAQCGILVRSGSVILKNCTITGNFKSSTHQGIIVLAAGKLIIEKCKISGFYTAIVINSKAKFSINDSTISEVNVGIKFYDDSKIAIRNTKFENCLYGGIYMETDNGNLCEEGDFSILSKISDVENIVGKNIGKYPVKINRKRKLEPICDLLSNPELNPTYIQSTCKEEDDEMEISNSSYKCDTTVIDVNDSN</sequence>
<dbReference type="Gene3D" id="2.160.20.10">
    <property type="entry name" value="Single-stranded right-handed beta-helix, Pectin lyase-like"/>
    <property type="match status" value="1"/>
</dbReference>
<dbReference type="InterPro" id="IPR012334">
    <property type="entry name" value="Pectin_lyas_fold"/>
</dbReference>
<evidence type="ECO:0000256" key="1">
    <source>
        <dbReference type="ARBA" id="ARBA00004186"/>
    </source>
</evidence>
<protein>
    <recommendedName>
        <fullName evidence="8">Right handed beta helix domain-containing protein</fullName>
    </recommendedName>
</protein>
<name>A0AAN7VQF9_9COLE</name>
<evidence type="ECO:0008006" key="8">
    <source>
        <dbReference type="Google" id="ProtNLM"/>
    </source>
</evidence>